<proteinExistence type="predicted"/>
<dbReference type="EMBL" id="JBJQOH010000003">
    <property type="protein sequence ID" value="KAL3691302.1"/>
    <property type="molecule type" value="Genomic_DNA"/>
</dbReference>
<organism evidence="2 3">
    <name type="scientific">Riccia sorocarpa</name>
    <dbReference type="NCBI Taxonomy" id="122646"/>
    <lineage>
        <taxon>Eukaryota</taxon>
        <taxon>Viridiplantae</taxon>
        <taxon>Streptophyta</taxon>
        <taxon>Embryophyta</taxon>
        <taxon>Marchantiophyta</taxon>
        <taxon>Marchantiopsida</taxon>
        <taxon>Marchantiidae</taxon>
        <taxon>Marchantiales</taxon>
        <taxon>Ricciaceae</taxon>
        <taxon>Riccia</taxon>
    </lineage>
</organism>
<keyword evidence="3" id="KW-1185">Reference proteome</keyword>
<evidence type="ECO:0000256" key="1">
    <source>
        <dbReference type="SAM" id="MobiDB-lite"/>
    </source>
</evidence>
<feature type="compositionally biased region" description="Basic and acidic residues" evidence="1">
    <location>
        <begin position="26"/>
        <end position="39"/>
    </location>
</feature>
<accession>A0ABD3HLN4</accession>
<dbReference type="Proteomes" id="UP001633002">
    <property type="component" value="Unassembled WGS sequence"/>
</dbReference>
<dbReference type="AlphaFoldDB" id="A0ABD3HLN4"/>
<name>A0ABD3HLN4_9MARC</name>
<feature type="region of interest" description="Disordered" evidence="1">
    <location>
        <begin position="15"/>
        <end position="107"/>
    </location>
</feature>
<feature type="compositionally biased region" description="Acidic residues" evidence="1">
    <location>
        <begin position="15"/>
        <end position="25"/>
    </location>
</feature>
<comment type="caution">
    <text evidence="2">The sequence shown here is derived from an EMBL/GenBank/DDBJ whole genome shotgun (WGS) entry which is preliminary data.</text>
</comment>
<reference evidence="2 3" key="1">
    <citation type="submission" date="2024-09" db="EMBL/GenBank/DDBJ databases">
        <title>Chromosome-scale assembly of Riccia sorocarpa.</title>
        <authorList>
            <person name="Paukszto L."/>
        </authorList>
    </citation>
    <scope>NUCLEOTIDE SEQUENCE [LARGE SCALE GENOMIC DNA]</scope>
    <source>
        <strain evidence="2">LP-2024</strain>
        <tissue evidence="2">Aerial parts of the thallus</tissue>
    </source>
</reference>
<evidence type="ECO:0000313" key="2">
    <source>
        <dbReference type="EMBL" id="KAL3691302.1"/>
    </source>
</evidence>
<sequence length="136" mass="14271">MYLCSSLGTKAQLEYEVESEAEDEGHEAPEGPEELRDSGVAHSENVAEDLRQLPPPSPNQQSANIVPGELPAVDPPAVATMGTGEIPAVNPPDVASMETGELPAVNPPAVEIMGQTTVAEDGRYASEANWRCSTAC</sequence>
<protein>
    <submittedName>
        <fullName evidence="2">Uncharacterized protein</fullName>
    </submittedName>
</protein>
<gene>
    <name evidence="2" type="ORF">R1sor_004953</name>
</gene>
<evidence type="ECO:0000313" key="3">
    <source>
        <dbReference type="Proteomes" id="UP001633002"/>
    </source>
</evidence>